<evidence type="ECO:0000256" key="1">
    <source>
        <dbReference type="ARBA" id="ARBA00038310"/>
    </source>
</evidence>
<reference evidence="3 4" key="1">
    <citation type="submission" date="2018-05" db="EMBL/GenBank/DDBJ databases">
        <title>Genomic Encyclopedia of Type Strains, Phase IV (KMG-IV): sequencing the most valuable type-strain genomes for metagenomic binning, comparative biology and taxonomic classification.</title>
        <authorList>
            <person name="Goeker M."/>
        </authorList>
    </citation>
    <scope>NUCLEOTIDE SEQUENCE [LARGE SCALE GENOMIC DNA]</scope>
    <source>
        <strain evidence="3 4">DSM 16791</strain>
    </source>
</reference>
<name>A0A317PK33_9HYPH</name>
<dbReference type="AlphaFoldDB" id="A0A317PK33"/>
<dbReference type="GO" id="GO:0016787">
    <property type="term" value="F:hydrolase activity"/>
    <property type="evidence" value="ECO:0007669"/>
    <property type="project" value="InterPro"/>
</dbReference>
<dbReference type="SUPFAM" id="SSF51556">
    <property type="entry name" value="Metallo-dependent hydrolases"/>
    <property type="match status" value="1"/>
</dbReference>
<dbReference type="EMBL" id="QGTR01000003">
    <property type="protein sequence ID" value="PWW00015.1"/>
    <property type="molecule type" value="Genomic_DNA"/>
</dbReference>
<dbReference type="Pfam" id="PF04909">
    <property type="entry name" value="Amidohydro_2"/>
    <property type="match status" value="1"/>
</dbReference>
<dbReference type="InterPro" id="IPR006680">
    <property type="entry name" value="Amidohydro-rel"/>
</dbReference>
<comment type="similarity">
    <text evidence="1">Belongs to the metallo-dependent hydrolases superfamily.</text>
</comment>
<sequence length="290" mass="32658">MRATRRYEDMTVKIDAHQHFWNPARGDYGWMPEDDPVLSQVYRPADLEPVLRKLGIDGTVLVQAAPTVDETEYMLGIADTTPFVAGVVGWVDFERATDRAELERLSLNPKFLGVRPMIQDIEDLGWMLRPDVQWGFETLVDLGLSLDALGYPRHMANFLALIRRYPELRVVVDHGMKPEIGNHSEDSFASWADGMARIAGESGAFCKLSGMITEAGADWTVDDLRPYADHILDVFGPRRVMWGSDWPVCRLRADYEDWHAAARQLTSGLGEDAQELIFGGTAAAFYRLEP</sequence>
<feature type="domain" description="Amidohydrolase-related" evidence="2">
    <location>
        <begin position="14"/>
        <end position="288"/>
    </location>
</feature>
<dbReference type="Proteomes" id="UP000246352">
    <property type="component" value="Unassembled WGS sequence"/>
</dbReference>
<proteinExistence type="inferred from homology"/>
<accession>A0A317PK33</accession>
<dbReference type="PANTHER" id="PTHR43569:SF2">
    <property type="entry name" value="AMIDOHYDROLASE-RELATED DOMAIN-CONTAINING PROTEIN"/>
    <property type="match status" value="1"/>
</dbReference>
<comment type="caution">
    <text evidence="3">The sequence shown here is derived from an EMBL/GenBank/DDBJ whole genome shotgun (WGS) entry which is preliminary data.</text>
</comment>
<protein>
    <submittedName>
        <fullName evidence="3">L-fuconolactonase</fullName>
    </submittedName>
</protein>
<dbReference type="Gene3D" id="3.20.20.140">
    <property type="entry name" value="Metal-dependent hydrolases"/>
    <property type="match status" value="1"/>
</dbReference>
<evidence type="ECO:0000313" key="4">
    <source>
        <dbReference type="Proteomes" id="UP000246352"/>
    </source>
</evidence>
<evidence type="ECO:0000313" key="3">
    <source>
        <dbReference type="EMBL" id="PWW00015.1"/>
    </source>
</evidence>
<dbReference type="InterPro" id="IPR052350">
    <property type="entry name" value="Metallo-dep_Lactonases"/>
</dbReference>
<dbReference type="InterPro" id="IPR032466">
    <property type="entry name" value="Metal_Hydrolase"/>
</dbReference>
<keyword evidence="4" id="KW-1185">Reference proteome</keyword>
<organism evidence="3 4">
    <name type="scientific">Hoeflea marina</name>
    <dbReference type="NCBI Taxonomy" id="274592"/>
    <lineage>
        <taxon>Bacteria</taxon>
        <taxon>Pseudomonadati</taxon>
        <taxon>Pseudomonadota</taxon>
        <taxon>Alphaproteobacteria</taxon>
        <taxon>Hyphomicrobiales</taxon>
        <taxon>Rhizobiaceae</taxon>
        <taxon>Hoeflea</taxon>
    </lineage>
</organism>
<dbReference type="PANTHER" id="PTHR43569">
    <property type="entry name" value="AMIDOHYDROLASE"/>
    <property type="match status" value="1"/>
</dbReference>
<evidence type="ECO:0000259" key="2">
    <source>
        <dbReference type="Pfam" id="PF04909"/>
    </source>
</evidence>
<gene>
    <name evidence="3" type="ORF">DFR52_103216</name>
</gene>